<dbReference type="PANTHER" id="PTHR35894">
    <property type="entry name" value="GENERAL SECRETION PATHWAY PROTEIN A-RELATED"/>
    <property type="match status" value="1"/>
</dbReference>
<feature type="domain" description="Peptidoglycan binding-like" evidence="1">
    <location>
        <begin position="484"/>
        <end position="519"/>
    </location>
</feature>
<dbReference type="SUPFAM" id="SSF52540">
    <property type="entry name" value="P-loop containing nucleoside triphosphate hydrolases"/>
    <property type="match status" value="1"/>
</dbReference>
<organism evidence="3 4">
    <name type="scientific">Luteibacter rhizovicinus DSM 16549</name>
    <dbReference type="NCBI Taxonomy" id="1440763"/>
    <lineage>
        <taxon>Bacteria</taxon>
        <taxon>Pseudomonadati</taxon>
        <taxon>Pseudomonadota</taxon>
        <taxon>Gammaproteobacteria</taxon>
        <taxon>Lysobacterales</taxon>
        <taxon>Rhodanobacteraceae</taxon>
        <taxon>Luteibacter</taxon>
    </lineage>
</organism>
<accession>A0A0G9HFI5</accession>
<dbReference type="PANTHER" id="PTHR35894:SF1">
    <property type="entry name" value="PHOSPHORIBULOKINASE _ URIDINE KINASE FAMILY"/>
    <property type="match status" value="1"/>
</dbReference>
<dbReference type="EMBL" id="CP017480">
    <property type="protein sequence ID" value="APG03949.1"/>
    <property type="molecule type" value="Genomic_DNA"/>
</dbReference>
<dbReference type="Pfam" id="PF13401">
    <property type="entry name" value="AAA_22"/>
    <property type="match status" value="1"/>
</dbReference>
<dbReference type="Gene3D" id="3.40.50.300">
    <property type="entry name" value="P-loop containing nucleotide triphosphate hydrolases"/>
    <property type="match status" value="1"/>
</dbReference>
<proteinExistence type="predicted"/>
<dbReference type="InterPro" id="IPR002477">
    <property type="entry name" value="Peptidoglycan-bd-like"/>
</dbReference>
<dbReference type="InterPro" id="IPR052026">
    <property type="entry name" value="ExeA_AAA_ATPase_DNA-bind"/>
</dbReference>
<dbReference type="Gene3D" id="1.10.101.10">
    <property type="entry name" value="PGBD-like superfamily/PGBD"/>
    <property type="match status" value="1"/>
</dbReference>
<evidence type="ECO:0000259" key="1">
    <source>
        <dbReference type="Pfam" id="PF01471"/>
    </source>
</evidence>
<dbReference type="SUPFAM" id="SSF47090">
    <property type="entry name" value="PGBD-like"/>
    <property type="match status" value="1"/>
</dbReference>
<dbReference type="InterPro" id="IPR036366">
    <property type="entry name" value="PGBDSf"/>
</dbReference>
<evidence type="ECO:0000313" key="4">
    <source>
        <dbReference type="Proteomes" id="UP000182987"/>
    </source>
</evidence>
<name>A0A0G9HFI5_9GAMM</name>
<gene>
    <name evidence="3" type="ORF">BJI69_08570</name>
</gene>
<dbReference type="Proteomes" id="UP000182987">
    <property type="component" value="Chromosome"/>
</dbReference>
<protein>
    <submittedName>
        <fullName evidence="3">Uncharacterized protein</fullName>
    </submittedName>
</protein>
<reference evidence="4" key="1">
    <citation type="submission" date="2016-09" db="EMBL/GenBank/DDBJ databases">
        <authorList>
            <person name="Lysoe E."/>
        </authorList>
    </citation>
    <scope>NUCLEOTIDE SEQUENCE [LARGE SCALE GENOMIC DNA]</scope>
    <source>
        <strain evidence="4">LJ96T</strain>
    </source>
</reference>
<dbReference type="OrthoDB" id="9780149at2"/>
<feature type="domain" description="ORC1/DEAH AAA+ ATPase" evidence="2">
    <location>
        <begin position="43"/>
        <end position="179"/>
    </location>
</feature>
<sequence>MYLETFGLRELPFGDAPDPRFACLFAREREILAHVEYELTSTTSSVTLVTGEAGVGKSLLCMLVEADAPNHGVRAVRQAAGDYALETVAWLRAMYAGFGLPLPLSAEANTEDHLVDGLAAGLGRISQHGSHRYLLILDDADQLADDDLAIVERLLLACENDDAPFHIVLSGLPALRERLSGSSAPSLAAHIRSRLPMPVLNGEESERYVRHRLHVAGTARMPFSRLGLRTLRDDGKGNPRRLNALAHRALERAAERGEQSIGERALGFVAREVLPQHARYWLRRYKKPLLAVGAMLAILFVGGAATWFLSGRSPSRPKNLVTVTPEQALTRLSEALPAPDIGKVRVWGELLARWQVGSKDTSVANAINCDALIFPGFACVSGRGSLDQLRRFDRPIVLELDDAHAKQQVLLVGAGDQAVRLYLGGKYVELTRDVFEHVWNGRFYAVFRVDVSMPGKLSRGDAGDGMRWLLARLPAEGGPSAATAPPATFDRTVEARVRALQQRFGIAADGVVGPETMFALSSLETEGPHLARGVP</sequence>
<keyword evidence="4" id="KW-1185">Reference proteome</keyword>
<dbReference type="InterPro" id="IPR049945">
    <property type="entry name" value="AAA_22"/>
</dbReference>
<dbReference type="RefSeq" id="WP_046968265.1">
    <property type="nucleotide sequence ID" value="NZ_CP017480.1"/>
</dbReference>
<evidence type="ECO:0000313" key="3">
    <source>
        <dbReference type="EMBL" id="APG03949.1"/>
    </source>
</evidence>
<dbReference type="Pfam" id="PF01471">
    <property type="entry name" value="PG_binding_1"/>
    <property type="match status" value="1"/>
</dbReference>
<dbReference type="STRING" id="1440763.BJI69_08570"/>
<evidence type="ECO:0000259" key="2">
    <source>
        <dbReference type="Pfam" id="PF13401"/>
    </source>
</evidence>
<dbReference type="InterPro" id="IPR036365">
    <property type="entry name" value="PGBD-like_sf"/>
</dbReference>
<dbReference type="PATRIC" id="fig|1440763.5.peg.2629"/>
<dbReference type="Gene3D" id="3.90.70.10">
    <property type="entry name" value="Cysteine proteinases"/>
    <property type="match status" value="1"/>
</dbReference>
<dbReference type="AlphaFoldDB" id="A0A0G9HFI5"/>
<dbReference type="InterPro" id="IPR027417">
    <property type="entry name" value="P-loop_NTPase"/>
</dbReference>
<dbReference type="KEGG" id="lrz:BJI69_08570"/>
<dbReference type="GO" id="GO:0016887">
    <property type="term" value="F:ATP hydrolysis activity"/>
    <property type="evidence" value="ECO:0007669"/>
    <property type="project" value="InterPro"/>
</dbReference>